<feature type="non-terminal residue" evidence="1">
    <location>
        <position position="33"/>
    </location>
</feature>
<accession>X0UK76</accession>
<gene>
    <name evidence="1" type="ORF">S01H1_46194</name>
</gene>
<name>X0UK76_9ZZZZ</name>
<organism evidence="1">
    <name type="scientific">marine sediment metagenome</name>
    <dbReference type="NCBI Taxonomy" id="412755"/>
    <lineage>
        <taxon>unclassified sequences</taxon>
        <taxon>metagenomes</taxon>
        <taxon>ecological metagenomes</taxon>
    </lineage>
</organism>
<protein>
    <submittedName>
        <fullName evidence="1">Uncharacterized protein</fullName>
    </submittedName>
</protein>
<reference evidence="1" key="1">
    <citation type="journal article" date="2014" name="Front. Microbiol.">
        <title>High frequency of phylogenetically diverse reductive dehalogenase-homologous genes in deep subseafloor sedimentary metagenomes.</title>
        <authorList>
            <person name="Kawai M."/>
            <person name="Futagami T."/>
            <person name="Toyoda A."/>
            <person name="Takaki Y."/>
            <person name="Nishi S."/>
            <person name="Hori S."/>
            <person name="Arai W."/>
            <person name="Tsubouchi T."/>
            <person name="Morono Y."/>
            <person name="Uchiyama I."/>
            <person name="Ito T."/>
            <person name="Fujiyama A."/>
            <person name="Inagaki F."/>
            <person name="Takami H."/>
        </authorList>
    </citation>
    <scope>NUCLEOTIDE SEQUENCE</scope>
    <source>
        <strain evidence="1">Expedition CK06-06</strain>
    </source>
</reference>
<dbReference type="EMBL" id="BARS01029564">
    <property type="protein sequence ID" value="GAG05960.1"/>
    <property type="molecule type" value="Genomic_DNA"/>
</dbReference>
<evidence type="ECO:0000313" key="1">
    <source>
        <dbReference type="EMBL" id="GAG05960.1"/>
    </source>
</evidence>
<dbReference type="AlphaFoldDB" id="X0UK76"/>
<proteinExistence type="predicted"/>
<sequence>MYFVWKIEMVDKSARTFKTATFQPCEKGEKPMC</sequence>
<comment type="caution">
    <text evidence="1">The sequence shown here is derived from an EMBL/GenBank/DDBJ whole genome shotgun (WGS) entry which is preliminary data.</text>
</comment>